<sequence length="187" mass="19493">MLLVVFAAASWTGNFLHAQPVPVGHMSLSRPVASLFSSVPSLSLLLTTHMLVLIAVRRGEEAARENGVEASTVTAWPRVTANDDDVPKIAVGGASVRALSGIAMRDADEPGAVEPQYDDVDSRPDVAAATRRPVTDLAAWVASRVPAGLPVRGTDVVDAGLANSAATARRKLATLRQTHPALFGGQA</sequence>
<reference evidence="1 2" key="1">
    <citation type="submission" date="2019-01" db="EMBL/GenBank/DDBJ databases">
        <title>Genome sequencing of strain 2JSPR-7.</title>
        <authorList>
            <person name="Heo J."/>
            <person name="Kim S.-J."/>
            <person name="Kim J.-S."/>
            <person name="Hong S.-B."/>
            <person name="Kwon S.-W."/>
        </authorList>
    </citation>
    <scope>NUCLEOTIDE SEQUENCE [LARGE SCALE GENOMIC DNA]</scope>
    <source>
        <strain evidence="1 2">2JSPR-7</strain>
    </source>
</reference>
<protein>
    <submittedName>
        <fullName evidence="1">Uncharacterized protein</fullName>
    </submittedName>
</protein>
<dbReference type="AlphaFoldDB" id="A0A4P6EQB5"/>
<dbReference type="KEGG" id="xyl:ET495_03475"/>
<evidence type="ECO:0000313" key="1">
    <source>
        <dbReference type="EMBL" id="QAY62467.1"/>
    </source>
</evidence>
<keyword evidence="2" id="KW-1185">Reference proteome</keyword>
<evidence type="ECO:0000313" key="2">
    <source>
        <dbReference type="Proteomes" id="UP000291758"/>
    </source>
</evidence>
<proteinExistence type="predicted"/>
<gene>
    <name evidence="1" type="ORF">ET495_03475</name>
</gene>
<dbReference type="Proteomes" id="UP000291758">
    <property type="component" value="Chromosome"/>
</dbReference>
<dbReference type="EMBL" id="CP035495">
    <property type="protein sequence ID" value="QAY62467.1"/>
    <property type="molecule type" value="Genomic_DNA"/>
</dbReference>
<organism evidence="1 2">
    <name type="scientific">Xylanimonas allomyrinae</name>
    <dbReference type="NCBI Taxonomy" id="2509459"/>
    <lineage>
        <taxon>Bacteria</taxon>
        <taxon>Bacillati</taxon>
        <taxon>Actinomycetota</taxon>
        <taxon>Actinomycetes</taxon>
        <taxon>Micrococcales</taxon>
        <taxon>Promicromonosporaceae</taxon>
        <taxon>Xylanimonas</taxon>
    </lineage>
</organism>
<name>A0A4P6EQB5_9MICO</name>
<accession>A0A4P6EQB5</accession>